<dbReference type="Gene3D" id="3.30.420.150">
    <property type="entry name" value="Exopolyphosphatase. Domain 2"/>
    <property type="match status" value="1"/>
</dbReference>
<accession>A0A5C0UFF8</accession>
<dbReference type="PANTHER" id="PTHR30005:SF0">
    <property type="entry name" value="RETROGRADE REGULATION PROTEIN 2"/>
    <property type="match status" value="1"/>
</dbReference>
<dbReference type="InterPro" id="IPR050273">
    <property type="entry name" value="GppA/Ppx_hydrolase"/>
</dbReference>
<sequence>MYRLCIYYKMEKYVKICVIMKFNYNNKVACIDLGSNLCRMLIGFANKNKTSGFSILKSMANAVRLGDKVYKTGLIQEESINRTVSFLQKCSQIAKQYEVKKIECVVTAACRLASNKNHFIKRIKDETGLNFRMIDPDEEIYLSSLGCIEIIPYKYSYVIDMGGCSTEIALCLKHNNSIYLKEWISLPIGILKFLENDSMYSMDQDSENIIKQFTKRCIKYHLKHKENIPMIIAKSGIMSTLANHIHSLKDIDIKILHGKILSVPQVKQAFKEIVSDIEKNENTNQKDISTRGSAMFMDRTMSFIPNISVIIMSNAGLRDGLLSRSCANSRYRMSNNKGLQHTHNNTKSA</sequence>
<dbReference type="Gene3D" id="3.30.420.40">
    <property type="match status" value="1"/>
</dbReference>
<dbReference type="SUPFAM" id="SSF53067">
    <property type="entry name" value="Actin-like ATPase domain"/>
    <property type="match status" value="2"/>
</dbReference>
<dbReference type="Pfam" id="PF02541">
    <property type="entry name" value="Ppx-GppA"/>
    <property type="match status" value="1"/>
</dbReference>
<dbReference type="GO" id="GO:0016462">
    <property type="term" value="F:pyrophosphatase activity"/>
    <property type="evidence" value="ECO:0007669"/>
    <property type="project" value="TreeGrafter"/>
</dbReference>
<protein>
    <recommendedName>
        <fullName evidence="1">Ppx/GppA phosphatase N-terminal domain-containing protein</fullName>
    </recommendedName>
</protein>
<evidence type="ECO:0000313" key="3">
    <source>
        <dbReference type="Proteomes" id="UP000325004"/>
    </source>
</evidence>
<feature type="domain" description="Ppx/GppA phosphatase N-terminal" evidence="1">
    <location>
        <begin position="50"/>
        <end position="325"/>
    </location>
</feature>
<dbReference type="OrthoDB" id="9793035at2"/>
<gene>
    <name evidence="2" type="ORF">FZC34_00770</name>
</gene>
<dbReference type="EMBL" id="CP043316">
    <property type="protein sequence ID" value="QEK38450.1"/>
    <property type="molecule type" value="Genomic_DNA"/>
</dbReference>
<dbReference type="InterPro" id="IPR003695">
    <property type="entry name" value="Ppx_GppA_N"/>
</dbReference>
<dbReference type="AlphaFoldDB" id="A0A5C0UFF8"/>
<proteinExistence type="predicted"/>
<organism evidence="2 3">
    <name type="scientific">Candidatus Cytomitobacter primus</name>
    <dbReference type="NCBI Taxonomy" id="2066024"/>
    <lineage>
        <taxon>Bacteria</taxon>
        <taxon>Pseudomonadati</taxon>
        <taxon>Pseudomonadota</taxon>
        <taxon>Alphaproteobacteria</taxon>
        <taxon>Holosporales</taxon>
        <taxon>Holosporaceae</taxon>
        <taxon>Candidatus Cytomitobacter</taxon>
    </lineage>
</organism>
<name>A0A5C0UFF8_9PROT</name>
<keyword evidence="3" id="KW-1185">Reference proteome</keyword>
<dbReference type="Proteomes" id="UP000325004">
    <property type="component" value="Chromosome"/>
</dbReference>
<dbReference type="InterPro" id="IPR043129">
    <property type="entry name" value="ATPase_NBD"/>
</dbReference>
<dbReference type="PANTHER" id="PTHR30005">
    <property type="entry name" value="EXOPOLYPHOSPHATASE"/>
    <property type="match status" value="1"/>
</dbReference>
<dbReference type="KEGG" id="cpri:FZC34_00770"/>
<reference evidence="2 3" key="1">
    <citation type="submission" date="2019-08" db="EMBL/GenBank/DDBJ databases">
        <title>Highly reduced genomes of protist endosymbionts show evolutionary convergence.</title>
        <authorList>
            <person name="George E."/>
            <person name="Husnik F."/>
            <person name="Tashyreva D."/>
            <person name="Prokopchuk G."/>
            <person name="Horak A."/>
            <person name="Kwong W.K."/>
            <person name="Lukes J."/>
            <person name="Keeling P.J."/>
        </authorList>
    </citation>
    <scope>NUCLEOTIDE SEQUENCE [LARGE SCALE GENOMIC DNA]</scope>
    <source>
        <strain evidence="2">1604LC</strain>
    </source>
</reference>
<evidence type="ECO:0000259" key="1">
    <source>
        <dbReference type="Pfam" id="PF02541"/>
    </source>
</evidence>
<evidence type="ECO:0000313" key="2">
    <source>
        <dbReference type="EMBL" id="QEK38450.1"/>
    </source>
</evidence>